<evidence type="ECO:0000259" key="14">
    <source>
        <dbReference type="PROSITE" id="PS51485"/>
    </source>
</evidence>
<dbReference type="GO" id="GO:0046872">
    <property type="term" value="F:metal ion binding"/>
    <property type="evidence" value="ECO:0007669"/>
    <property type="project" value="UniProtKB-KW"/>
</dbReference>
<evidence type="ECO:0000256" key="7">
    <source>
        <dbReference type="ARBA" id="ARBA00022989"/>
    </source>
</evidence>
<name>A0AAD8RJS0_LOLMU</name>
<dbReference type="InterPro" id="IPR008972">
    <property type="entry name" value="Cupredoxin"/>
</dbReference>
<feature type="transmembrane region" description="Helical" evidence="12">
    <location>
        <begin position="141"/>
        <end position="162"/>
    </location>
</feature>
<dbReference type="CDD" id="cd04216">
    <property type="entry name" value="Phytocyanin"/>
    <property type="match status" value="1"/>
</dbReference>
<dbReference type="Proteomes" id="UP001231189">
    <property type="component" value="Unassembled WGS sequence"/>
</dbReference>
<keyword evidence="11" id="KW-0325">Glycoprotein</keyword>
<evidence type="ECO:0000256" key="12">
    <source>
        <dbReference type="SAM" id="Phobius"/>
    </source>
</evidence>
<dbReference type="SUPFAM" id="SSF49503">
    <property type="entry name" value="Cupredoxins"/>
    <property type="match status" value="1"/>
</dbReference>
<evidence type="ECO:0000313" key="15">
    <source>
        <dbReference type="EMBL" id="KAK1626399.1"/>
    </source>
</evidence>
<feature type="chain" id="PRO_5042255167" description="Phytocyanin domain-containing protein" evidence="13">
    <location>
        <begin position="26"/>
        <end position="163"/>
    </location>
</feature>
<keyword evidence="6" id="KW-0249">Electron transport</keyword>
<dbReference type="GO" id="GO:0009055">
    <property type="term" value="F:electron transfer activity"/>
    <property type="evidence" value="ECO:0007669"/>
    <property type="project" value="InterPro"/>
</dbReference>
<protein>
    <recommendedName>
        <fullName evidence="14">Phytocyanin domain-containing protein</fullName>
    </recommendedName>
</protein>
<evidence type="ECO:0000256" key="2">
    <source>
        <dbReference type="ARBA" id="ARBA00022448"/>
    </source>
</evidence>
<dbReference type="GO" id="GO:0005886">
    <property type="term" value="C:plasma membrane"/>
    <property type="evidence" value="ECO:0007669"/>
    <property type="project" value="TreeGrafter"/>
</dbReference>
<evidence type="ECO:0000256" key="10">
    <source>
        <dbReference type="ARBA" id="ARBA00023157"/>
    </source>
</evidence>
<keyword evidence="8" id="KW-0186">Copper</keyword>
<dbReference type="InterPro" id="IPR039391">
    <property type="entry name" value="Phytocyanin-like"/>
</dbReference>
<gene>
    <name evidence="15" type="ORF">QYE76_000714</name>
</gene>
<dbReference type="GO" id="GO:0009610">
    <property type="term" value="P:response to symbiotic fungus"/>
    <property type="evidence" value="ECO:0007669"/>
    <property type="project" value="UniProtKB-ARBA"/>
</dbReference>
<dbReference type="Gene3D" id="2.60.40.420">
    <property type="entry name" value="Cupredoxins - blue copper proteins"/>
    <property type="match status" value="1"/>
</dbReference>
<organism evidence="15 16">
    <name type="scientific">Lolium multiflorum</name>
    <name type="common">Italian ryegrass</name>
    <name type="synonym">Lolium perenne subsp. multiflorum</name>
    <dbReference type="NCBI Taxonomy" id="4521"/>
    <lineage>
        <taxon>Eukaryota</taxon>
        <taxon>Viridiplantae</taxon>
        <taxon>Streptophyta</taxon>
        <taxon>Embryophyta</taxon>
        <taxon>Tracheophyta</taxon>
        <taxon>Spermatophyta</taxon>
        <taxon>Magnoliopsida</taxon>
        <taxon>Liliopsida</taxon>
        <taxon>Poales</taxon>
        <taxon>Poaceae</taxon>
        <taxon>BOP clade</taxon>
        <taxon>Pooideae</taxon>
        <taxon>Poodae</taxon>
        <taxon>Poeae</taxon>
        <taxon>Poeae Chloroplast Group 2 (Poeae type)</taxon>
        <taxon>Loliodinae</taxon>
        <taxon>Loliinae</taxon>
        <taxon>Lolium</taxon>
    </lineage>
</organism>
<accession>A0AAD8RJS0</accession>
<keyword evidence="3 12" id="KW-0812">Transmembrane</keyword>
<evidence type="ECO:0000256" key="13">
    <source>
        <dbReference type="SAM" id="SignalP"/>
    </source>
</evidence>
<dbReference type="InterPro" id="IPR003245">
    <property type="entry name" value="Phytocyanin_dom"/>
</dbReference>
<keyword evidence="16" id="KW-1185">Reference proteome</keyword>
<dbReference type="EMBL" id="JAUUTY010000005">
    <property type="protein sequence ID" value="KAK1626399.1"/>
    <property type="molecule type" value="Genomic_DNA"/>
</dbReference>
<comment type="caution">
    <text evidence="15">The sequence shown here is derived from an EMBL/GenBank/DDBJ whole genome shotgun (WGS) entry which is preliminary data.</text>
</comment>
<reference evidence="15" key="1">
    <citation type="submission" date="2023-07" db="EMBL/GenBank/DDBJ databases">
        <title>A chromosome-level genome assembly of Lolium multiflorum.</title>
        <authorList>
            <person name="Chen Y."/>
            <person name="Copetti D."/>
            <person name="Kolliker R."/>
            <person name="Studer B."/>
        </authorList>
    </citation>
    <scope>NUCLEOTIDE SEQUENCE</scope>
    <source>
        <strain evidence="15">02402/16</strain>
        <tissue evidence="15">Leaf</tissue>
    </source>
</reference>
<evidence type="ECO:0000256" key="6">
    <source>
        <dbReference type="ARBA" id="ARBA00022982"/>
    </source>
</evidence>
<dbReference type="PROSITE" id="PS51485">
    <property type="entry name" value="PHYTOCYANIN"/>
    <property type="match status" value="1"/>
</dbReference>
<dbReference type="AlphaFoldDB" id="A0AAD8RJS0"/>
<dbReference type="FunFam" id="2.60.40.420:FF:000067">
    <property type="entry name" value="Cupredoxin superfamily protein"/>
    <property type="match status" value="1"/>
</dbReference>
<dbReference type="PANTHER" id="PTHR33021:SF557">
    <property type="entry name" value="OS07G0165900 PROTEIN"/>
    <property type="match status" value="1"/>
</dbReference>
<evidence type="ECO:0000313" key="16">
    <source>
        <dbReference type="Proteomes" id="UP001231189"/>
    </source>
</evidence>
<keyword evidence="5 13" id="KW-0732">Signal</keyword>
<evidence type="ECO:0000256" key="8">
    <source>
        <dbReference type="ARBA" id="ARBA00023008"/>
    </source>
</evidence>
<proteinExistence type="predicted"/>
<keyword evidence="7 12" id="KW-1133">Transmembrane helix</keyword>
<keyword evidence="4" id="KW-0479">Metal-binding</keyword>
<evidence type="ECO:0000256" key="4">
    <source>
        <dbReference type="ARBA" id="ARBA00022723"/>
    </source>
</evidence>
<comment type="subcellular location">
    <subcellularLocation>
        <location evidence="1">Membrane</location>
        <topology evidence="1">Single-pass type I membrane protein</topology>
    </subcellularLocation>
</comment>
<evidence type="ECO:0000256" key="5">
    <source>
        <dbReference type="ARBA" id="ARBA00022729"/>
    </source>
</evidence>
<feature type="domain" description="Phytocyanin" evidence="14">
    <location>
        <begin position="26"/>
        <end position="125"/>
    </location>
</feature>
<keyword evidence="2" id="KW-0813">Transport</keyword>
<evidence type="ECO:0000256" key="1">
    <source>
        <dbReference type="ARBA" id="ARBA00004479"/>
    </source>
</evidence>
<keyword evidence="9 12" id="KW-0472">Membrane</keyword>
<evidence type="ECO:0000256" key="9">
    <source>
        <dbReference type="ARBA" id="ARBA00023136"/>
    </source>
</evidence>
<evidence type="ECO:0000256" key="3">
    <source>
        <dbReference type="ARBA" id="ARBA00022692"/>
    </source>
</evidence>
<evidence type="ECO:0000256" key="11">
    <source>
        <dbReference type="ARBA" id="ARBA00023180"/>
    </source>
</evidence>
<keyword evidence="10" id="KW-1015">Disulfide bond</keyword>
<dbReference type="PANTHER" id="PTHR33021">
    <property type="entry name" value="BLUE COPPER PROTEIN"/>
    <property type="match status" value="1"/>
</dbReference>
<sequence length="163" mass="16794">MASRQVLLLATAAIAATFLLAPASAEVFMVGDTPGWTLKYPATWTDGKTFVVGDSLMFMYPADKHNVMEVGGADFRACNVTGNTIGTWNSGSDTVTLDKAGRRWFICSVGPHCSMGMKLLVTVVDATAQAPASPPSSSASFLSGAVSQAMAAVGAVAAAVLML</sequence>
<dbReference type="Pfam" id="PF02298">
    <property type="entry name" value="Cu_bind_like"/>
    <property type="match status" value="1"/>
</dbReference>
<feature type="signal peptide" evidence="13">
    <location>
        <begin position="1"/>
        <end position="25"/>
    </location>
</feature>